<gene>
    <name evidence="1" type="ORF">D3875_02835</name>
</gene>
<reference evidence="1 2" key="1">
    <citation type="submission" date="2018-09" db="EMBL/GenBank/DDBJ databases">
        <authorList>
            <person name="Zhu H."/>
        </authorList>
    </citation>
    <scope>NUCLEOTIDE SEQUENCE [LARGE SCALE GENOMIC DNA]</scope>
    <source>
        <strain evidence="1 2">K2S05-167</strain>
    </source>
</reference>
<keyword evidence="2" id="KW-1185">Reference proteome</keyword>
<name>A0A418VFT2_9DEIO</name>
<sequence>MTHDSSHFFLLAARHYLKALQDDAQATQEFFSQLVGAAPRPARQEWPARQALIGDPLGLAEYIVAQDAEIQRLMALADQRDDERNNHLRPPEVPEHIRAYVQRAIADALRGSAPDQIIKEGA</sequence>
<evidence type="ECO:0000313" key="1">
    <source>
        <dbReference type="EMBL" id="RJF74948.1"/>
    </source>
</evidence>
<organism evidence="1 2">
    <name type="scientific">Deinococcus cavernae</name>
    <dbReference type="NCBI Taxonomy" id="2320857"/>
    <lineage>
        <taxon>Bacteria</taxon>
        <taxon>Thermotogati</taxon>
        <taxon>Deinococcota</taxon>
        <taxon>Deinococci</taxon>
        <taxon>Deinococcales</taxon>
        <taxon>Deinococcaceae</taxon>
        <taxon>Deinococcus</taxon>
    </lineage>
</organism>
<evidence type="ECO:0000313" key="2">
    <source>
        <dbReference type="Proteomes" id="UP000286287"/>
    </source>
</evidence>
<dbReference type="Proteomes" id="UP000286287">
    <property type="component" value="Unassembled WGS sequence"/>
</dbReference>
<dbReference type="EMBL" id="QYUJ01000008">
    <property type="protein sequence ID" value="RJF74948.1"/>
    <property type="molecule type" value="Genomic_DNA"/>
</dbReference>
<comment type="caution">
    <text evidence="1">The sequence shown here is derived from an EMBL/GenBank/DDBJ whole genome shotgun (WGS) entry which is preliminary data.</text>
</comment>
<proteinExistence type="predicted"/>
<protein>
    <submittedName>
        <fullName evidence="1">Uncharacterized protein</fullName>
    </submittedName>
</protein>
<dbReference type="RefSeq" id="WP_119760945.1">
    <property type="nucleotide sequence ID" value="NZ_QYUJ01000008.1"/>
</dbReference>
<accession>A0A418VFT2</accession>
<dbReference type="AlphaFoldDB" id="A0A418VFT2"/>